<dbReference type="STRING" id="1220188.A0A4S3J093"/>
<evidence type="ECO:0000313" key="4">
    <source>
        <dbReference type="EMBL" id="THC87268.1"/>
    </source>
</evidence>
<evidence type="ECO:0000259" key="3">
    <source>
        <dbReference type="Pfam" id="PF24883"/>
    </source>
</evidence>
<dbReference type="InterPro" id="IPR056884">
    <property type="entry name" value="NPHP3-like_N"/>
</dbReference>
<protein>
    <recommendedName>
        <fullName evidence="3">Nephrocystin 3-like N-terminal domain-containing protein</fullName>
    </recommendedName>
</protein>
<evidence type="ECO:0000256" key="1">
    <source>
        <dbReference type="ARBA" id="ARBA00022737"/>
    </source>
</evidence>
<dbReference type="InterPro" id="IPR027417">
    <property type="entry name" value="P-loop_NTPase"/>
</dbReference>
<gene>
    <name evidence="4" type="ORF">EYZ11_013285</name>
</gene>
<comment type="caution">
    <text evidence="4">The sequence shown here is derived from an EMBL/GenBank/DDBJ whole genome shotgun (WGS) entry which is preliminary data.</text>
</comment>
<organism evidence="4 5">
    <name type="scientific">Aspergillus tanneri</name>
    <dbReference type="NCBI Taxonomy" id="1220188"/>
    <lineage>
        <taxon>Eukaryota</taxon>
        <taxon>Fungi</taxon>
        <taxon>Dikarya</taxon>
        <taxon>Ascomycota</taxon>
        <taxon>Pezizomycotina</taxon>
        <taxon>Eurotiomycetes</taxon>
        <taxon>Eurotiomycetidae</taxon>
        <taxon>Eurotiales</taxon>
        <taxon>Aspergillaceae</taxon>
        <taxon>Aspergillus</taxon>
        <taxon>Aspergillus subgen. Circumdati</taxon>
    </lineage>
</organism>
<dbReference type="PANTHER" id="PTHR10039">
    <property type="entry name" value="AMELOGENIN"/>
    <property type="match status" value="1"/>
</dbReference>
<feature type="compositionally biased region" description="Basic residues" evidence="2">
    <location>
        <begin position="9"/>
        <end position="18"/>
    </location>
</feature>
<dbReference type="SUPFAM" id="SSF52540">
    <property type="entry name" value="P-loop containing nucleoside triphosphate hydrolases"/>
    <property type="match status" value="1"/>
</dbReference>
<dbReference type="Gene3D" id="3.40.50.300">
    <property type="entry name" value="P-loop containing nucleotide triphosphate hydrolases"/>
    <property type="match status" value="1"/>
</dbReference>
<evidence type="ECO:0000313" key="5">
    <source>
        <dbReference type="Proteomes" id="UP000308092"/>
    </source>
</evidence>
<sequence length="519" mass="58407">MSMIERGSRMRSRKRLRASKTVESKGPVMRTKPQNTPQKPSGEEQILWVGLNEFYEASKHKCDGITATAQEVFMAAEKAGKKLKSSTNQFTFDIKTKPCLLSMQLLASALDETVMSPSAKPSALIWGCIQNLFKLIQAARRLIVHLEKVAEMFSDIGDFADESRLRDSTGLLTSITVRRKIPALYSSVLMCCARAMEKIARKRETIRSIVSERIIQPFAFTCAEALEELQERRQAFLCAVQEAKRATMQISRLSSLPVLEVDREIVTEALLNRLQESQNVRYREKKAQGQDLSPFTQWLQPPEYEEALQRSSKPCYADTISRIKKEWAYIQWAQPTRSARCLWIHGDAGTGKTPLAAAMIKDNKARIDSINPPSENQYGLCFVFISPSNPAGQSIAGMLKYLVAQLEQYTCGNRPIRKVLDLSLGGNPQQHELHRSCLSCIKRLARVIIVVDGLDHAADPRGLAAALLALYDNVYPLVKLLVLRAWIVMLFLLAPVTECNLVQDSCYEMFEAIFSLNTR</sequence>
<dbReference type="AlphaFoldDB" id="A0A4S3J093"/>
<name>A0A4S3J093_9EURO</name>
<dbReference type="Proteomes" id="UP000308092">
    <property type="component" value="Unassembled WGS sequence"/>
</dbReference>
<dbReference type="EMBL" id="SOSA01001328">
    <property type="protein sequence ID" value="THC87268.1"/>
    <property type="molecule type" value="Genomic_DNA"/>
</dbReference>
<feature type="region of interest" description="Disordered" evidence="2">
    <location>
        <begin position="1"/>
        <end position="42"/>
    </location>
</feature>
<reference evidence="4 5" key="1">
    <citation type="submission" date="2019-03" db="EMBL/GenBank/DDBJ databases">
        <title>The genome sequence of a newly discovered highly antifungal drug resistant Aspergillus species, Aspergillus tanneri NIH 1004.</title>
        <authorList>
            <person name="Mounaud S."/>
            <person name="Singh I."/>
            <person name="Joardar V."/>
            <person name="Pakala S."/>
            <person name="Pakala S."/>
            <person name="Venepally P."/>
            <person name="Hoover J."/>
            <person name="Nierman W."/>
            <person name="Chung J."/>
            <person name="Losada L."/>
        </authorList>
    </citation>
    <scope>NUCLEOTIDE SEQUENCE [LARGE SCALE GENOMIC DNA]</scope>
    <source>
        <strain evidence="4 5">NIH1004</strain>
    </source>
</reference>
<dbReference type="VEuPathDB" id="FungiDB:EYZ11_013285"/>
<dbReference type="PANTHER" id="PTHR10039:SF14">
    <property type="entry name" value="NACHT DOMAIN-CONTAINING PROTEIN"/>
    <property type="match status" value="1"/>
</dbReference>
<keyword evidence="5" id="KW-1185">Reference proteome</keyword>
<accession>A0A4S3J093</accession>
<proteinExistence type="predicted"/>
<feature type="domain" description="Nephrocystin 3-like N-terminal" evidence="3">
    <location>
        <begin position="321"/>
        <end position="482"/>
    </location>
</feature>
<evidence type="ECO:0000256" key="2">
    <source>
        <dbReference type="SAM" id="MobiDB-lite"/>
    </source>
</evidence>
<keyword evidence="1" id="KW-0677">Repeat</keyword>
<dbReference type="Pfam" id="PF24883">
    <property type="entry name" value="NPHP3_N"/>
    <property type="match status" value="1"/>
</dbReference>